<reference evidence="5 6" key="1">
    <citation type="submission" date="2017-07" db="EMBL/GenBank/DDBJ databases">
        <title>Isolation and whole genome analysis of endospore-forming bacteria from heroin.</title>
        <authorList>
            <person name="Kalinowski J."/>
            <person name="Ahrens B."/>
            <person name="Al-Dilaimi A."/>
            <person name="Winkler A."/>
            <person name="Wibberg D."/>
            <person name="Schleenbecker U."/>
            <person name="Ruckert C."/>
            <person name="Wolfel R."/>
            <person name="Grass G."/>
        </authorList>
    </citation>
    <scope>NUCLEOTIDE SEQUENCE [LARGE SCALE GENOMIC DNA]</scope>
    <source>
        <strain evidence="5 6">7528</strain>
    </source>
</reference>
<name>A0A268ADF4_9BACI</name>
<accession>A0A268ADF4</accession>
<evidence type="ECO:0000256" key="1">
    <source>
        <dbReference type="ARBA" id="ARBA00005656"/>
    </source>
</evidence>
<keyword evidence="2" id="KW-0808">Transferase</keyword>
<protein>
    <recommendedName>
        <fullName evidence="4">Phosphate acetyl/butaryl transferase domain-containing protein</fullName>
    </recommendedName>
</protein>
<dbReference type="Pfam" id="PF01515">
    <property type="entry name" value="PTA_PTB"/>
    <property type="match status" value="1"/>
</dbReference>
<sequence>MHKFTALEKMAALKRGFTIAIAAADDPSILKAVKKAADQQMATFLLYGDIDRLKQFMKEEQLTEDKITCIHAPSADRAADMALEAWKSGNANLLMKGIVSTDVLAGKILKDKTTLKPGSILSQLAIFDIPSYHKLLFLTDAGINIAPSLEMKRKILDNAVSVYTKMLHAEPKVAALAATEKVNAAMPATTDAALLSVMQHRGQVTNCQIDGPLALDSALSAQSAAIKKIDSTVAGDADILLVPEIESGNMLYKSFTYTAGAVSASLLVGTKSPVILTSRADDSTSKYFAICFAIAAASLA</sequence>
<dbReference type="GO" id="GO:0016746">
    <property type="term" value="F:acyltransferase activity"/>
    <property type="evidence" value="ECO:0007669"/>
    <property type="project" value="UniProtKB-KW"/>
</dbReference>
<comment type="similarity">
    <text evidence="1">Belongs to the phosphate acetyltransferase and butyryltransferase family.</text>
</comment>
<feature type="domain" description="Phosphate acetyl/butaryl transferase" evidence="4">
    <location>
        <begin position="81"/>
        <end position="291"/>
    </location>
</feature>
<evidence type="ECO:0000313" key="5">
    <source>
        <dbReference type="EMBL" id="PAD22142.1"/>
    </source>
</evidence>
<evidence type="ECO:0000256" key="3">
    <source>
        <dbReference type="ARBA" id="ARBA00023315"/>
    </source>
</evidence>
<gene>
    <name evidence="5" type="ORF">CHH64_05730</name>
</gene>
<dbReference type="PANTHER" id="PTHR43356:SF2">
    <property type="entry name" value="PHOSPHATE ACETYLTRANSFERASE"/>
    <property type="match status" value="1"/>
</dbReference>
<keyword evidence="3" id="KW-0012">Acyltransferase</keyword>
<dbReference type="PANTHER" id="PTHR43356">
    <property type="entry name" value="PHOSPHATE ACETYLTRANSFERASE"/>
    <property type="match status" value="1"/>
</dbReference>
<dbReference type="InterPro" id="IPR002505">
    <property type="entry name" value="PTA_PTB"/>
</dbReference>
<dbReference type="EMBL" id="NPBV01000003">
    <property type="protein sequence ID" value="PAD22142.1"/>
    <property type="molecule type" value="Genomic_DNA"/>
</dbReference>
<dbReference type="SUPFAM" id="SSF53659">
    <property type="entry name" value="Isocitrate/Isopropylmalate dehydrogenase-like"/>
    <property type="match status" value="1"/>
</dbReference>
<dbReference type="RefSeq" id="WP_095260664.1">
    <property type="nucleotide sequence ID" value="NZ_NPBD01000002.1"/>
</dbReference>
<comment type="caution">
    <text evidence="5">The sequence shown here is derived from an EMBL/GenBank/DDBJ whole genome shotgun (WGS) entry which is preliminary data.</text>
</comment>
<evidence type="ECO:0000256" key="2">
    <source>
        <dbReference type="ARBA" id="ARBA00022679"/>
    </source>
</evidence>
<dbReference type="Proteomes" id="UP000216013">
    <property type="component" value="Unassembled WGS sequence"/>
</dbReference>
<dbReference type="Gene3D" id="3.40.718.10">
    <property type="entry name" value="Isopropylmalate Dehydrogenase"/>
    <property type="match status" value="1"/>
</dbReference>
<proteinExistence type="inferred from homology"/>
<organism evidence="5 6">
    <name type="scientific">Terribacillus saccharophilus</name>
    <dbReference type="NCBI Taxonomy" id="361277"/>
    <lineage>
        <taxon>Bacteria</taxon>
        <taxon>Bacillati</taxon>
        <taxon>Bacillota</taxon>
        <taxon>Bacilli</taxon>
        <taxon>Bacillales</taxon>
        <taxon>Bacillaceae</taxon>
        <taxon>Terribacillus</taxon>
    </lineage>
</organism>
<evidence type="ECO:0000259" key="4">
    <source>
        <dbReference type="Pfam" id="PF01515"/>
    </source>
</evidence>
<dbReference type="AlphaFoldDB" id="A0A268ADF4"/>
<dbReference type="PIRSF" id="PIRSF000428">
    <property type="entry name" value="P_Ac_trans"/>
    <property type="match status" value="1"/>
</dbReference>
<dbReference type="InterPro" id="IPR012147">
    <property type="entry name" value="P_Ac_Bu_trans"/>
</dbReference>
<evidence type="ECO:0000313" key="6">
    <source>
        <dbReference type="Proteomes" id="UP000216013"/>
    </source>
</evidence>
<dbReference type="InterPro" id="IPR050500">
    <property type="entry name" value="Phos_Acetyltrans/Butyryltrans"/>
</dbReference>